<evidence type="ECO:0000256" key="5">
    <source>
        <dbReference type="ARBA" id="ARBA00022782"/>
    </source>
</evidence>
<evidence type="ECO:0000256" key="2">
    <source>
        <dbReference type="ARBA" id="ARBA00004524"/>
    </source>
</evidence>
<keyword evidence="8" id="KW-0521">NADP</keyword>
<comment type="subcellular location">
    <subcellularLocation>
        <location evidence="1">Endoplasmic reticulum membrane</location>
        <topology evidence="1">Multi-pass membrane protein</topology>
    </subcellularLocation>
    <subcellularLocation>
        <location evidence="2">Microsome membrane</location>
    </subcellularLocation>
</comment>
<keyword evidence="10" id="KW-0560">Oxidoreductase</keyword>
<dbReference type="GO" id="GO:0030154">
    <property type="term" value="P:cell differentiation"/>
    <property type="evidence" value="ECO:0007669"/>
    <property type="project" value="UniProtKB-KW"/>
</dbReference>
<evidence type="ECO:0000256" key="10">
    <source>
        <dbReference type="ARBA" id="ARBA00023002"/>
    </source>
</evidence>
<gene>
    <name evidence="14" type="primary">SRD5A1</name>
</gene>
<comment type="similarity">
    <text evidence="3">Belongs to the steroid 5-alpha reductase family.</text>
</comment>
<feature type="domain" description="3-oxo-5-alpha-steroid 4-dehydrogenase C-terminal" evidence="13">
    <location>
        <begin position="100"/>
        <end position="208"/>
    </location>
</feature>
<dbReference type="InterPro" id="IPR039357">
    <property type="entry name" value="SRD5A/TECR"/>
</dbReference>
<evidence type="ECO:0000313" key="15">
    <source>
        <dbReference type="Proteomes" id="UP000001811"/>
    </source>
</evidence>
<dbReference type="InterPro" id="IPR001104">
    <property type="entry name" value="3-oxo-5_a-steroid_4-DH_C"/>
</dbReference>
<dbReference type="PROSITE" id="PS50244">
    <property type="entry name" value="S5A_REDUCTASE"/>
    <property type="match status" value="1"/>
</dbReference>
<keyword evidence="7" id="KW-0492">Microsome</keyword>
<evidence type="ECO:0000256" key="9">
    <source>
        <dbReference type="ARBA" id="ARBA00022989"/>
    </source>
</evidence>
<evidence type="ECO:0000259" key="13">
    <source>
        <dbReference type="Pfam" id="PF02544"/>
    </source>
</evidence>
<dbReference type="Pfam" id="PF02544">
    <property type="entry name" value="Steroid_dh"/>
    <property type="match status" value="1"/>
</dbReference>
<reference evidence="14 15" key="1">
    <citation type="journal article" date="2011" name="Nature">
        <title>A high-resolution map of human evolutionary constraint using 29 mammals.</title>
        <authorList>
            <person name="Lindblad-Toh K."/>
            <person name="Garber M."/>
            <person name="Zuk O."/>
            <person name="Lin M.F."/>
            <person name="Parker B.J."/>
            <person name="Washietl S."/>
            <person name="Kheradpour P."/>
            <person name="Ernst J."/>
            <person name="Jordan G."/>
            <person name="Mauceli E."/>
            <person name="Ward L.D."/>
            <person name="Lowe C.B."/>
            <person name="Holloway A.K."/>
            <person name="Clamp M."/>
            <person name="Gnerre S."/>
            <person name="Alfoldi J."/>
            <person name="Beal K."/>
            <person name="Chang J."/>
            <person name="Clawson H."/>
            <person name="Cuff J."/>
            <person name="Di Palma F."/>
            <person name="Fitzgerald S."/>
            <person name="Flicek P."/>
            <person name="Guttman M."/>
            <person name="Hubisz M.J."/>
            <person name="Jaffe D.B."/>
            <person name="Jungreis I."/>
            <person name="Kent W.J."/>
            <person name="Kostka D."/>
            <person name="Lara M."/>
            <person name="Martins A.L."/>
            <person name="Massingham T."/>
            <person name="Moltke I."/>
            <person name="Raney B.J."/>
            <person name="Rasmussen M.D."/>
            <person name="Robinson J."/>
            <person name="Stark A."/>
            <person name="Vilella A.J."/>
            <person name="Wen J."/>
            <person name="Xie X."/>
            <person name="Zody M.C."/>
            <person name="Baldwin J."/>
            <person name="Bloom T."/>
            <person name="Chin C.W."/>
            <person name="Heiman D."/>
            <person name="Nicol R."/>
            <person name="Nusbaum C."/>
            <person name="Young S."/>
            <person name="Wilkinson J."/>
            <person name="Worley K.C."/>
            <person name="Kovar C.L."/>
            <person name="Muzny D.M."/>
            <person name="Gibbs R.A."/>
            <person name="Cree A."/>
            <person name="Dihn H.H."/>
            <person name="Fowler G."/>
            <person name="Jhangiani S."/>
            <person name="Joshi V."/>
            <person name="Lee S."/>
            <person name="Lewis L.R."/>
            <person name="Nazareth L.V."/>
            <person name="Okwuonu G."/>
            <person name="Santibanez J."/>
            <person name="Warren W.C."/>
            <person name="Mardis E.R."/>
            <person name="Weinstock G.M."/>
            <person name="Wilson R.K."/>
            <person name="Delehaunty K."/>
            <person name="Dooling D."/>
            <person name="Fronik C."/>
            <person name="Fulton L."/>
            <person name="Fulton B."/>
            <person name="Graves T."/>
            <person name="Minx P."/>
            <person name="Sodergren E."/>
            <person name="Birney E."/>
            <person name="Margulies E.H."/>
            <person name="Herrero J."/>
            <person name="Green E.D."/>
            <person name="Haussler D."/>
            <person name="Siepel A."/>
            <person name="Goldman N."/>
            <person name="Pollard K.S."/>
            <person name="Pedersen J.S."/>
            <person name="Lander E.S."/>
            <person name="Kellis M."/>
        </authorList>
    </citation>
    <scope>NUCLEOTIDE SEQUENCE [LARGE SCALE GENOMIC DNA]</scope>
    <source>
        <strain evidence="15">Thorbecke</strain>
    </source>
</reference>
<accession>A0A5F9DFC2</accession>
<evidence type="ECO:0000256" key="1">
    <source>
        <dbReference type="ARBA" id="ARBA00004477"/>
    </source>
</evidence>
<dbReference type="Proteomes" id="UP000001811">
    <property type="component" value="Unplaced"/>
</dbReference>
<evidence type="ECO:0000256" key="7">
    <source>
        <dbReference type="ARBA" id="ARBA00022848"/>
    </source>
</evidence>
<dbReference type="GO" id="GO:0005789">
    <property type="term" value="C:endoplasmic reticulum membrane"/>
    <property type="evidence" value="ECO:0007669"/>
    <property type="project" value="UniProtKB-SubCell"/>
</dbReference>
<keyword evidence="12" id="KW-0472">Membrane</keyword>
<dbReference type="GO" id="GO:0003865">
    <property type="term" value="F:3-oxo-5-alpha-steroid 4-dehydrogenase activity"/>
    <property type="evidence" value="ECO:0007669"/>
    <property type="project" value="TreeGrafter"/>
</dbReference>
<evidence type="ECO:0000256" key="11">
    <source>
        <dbReference type="ARBA" id="ARBA00023098"/>
    </source>
</evidence>
<proteinExistence type="inferred from homology"/>
<evidence type="ECO:0000313" key="14">
    <source>
        <dbReference type="Ensembl" id="ENSOCUP00000044966.1"/>
    </source>
</evidence>
<reference evidence="14" key="2">
    <citation type="submission" date="2025-08" db="UniProtKB">
        <authorList>
            <consortium name="Ensembl"/>
        </authorList>
    </citation>
    <scope>IDENTIFICATION</scope>
    <source>
        <strain evidence="14">Thorbecke</strain>
    </source>
</reference>
<evidence type="ECO:0000256" key="12">
    <source>
        <dbReference type="ARBA" id="ARBA00023136"/>
    </source>
</evidence>
<keyword evidence="6" id="KW-0256">Endoplasmic reticulum</keyword>
<sequence>MERLAVPRPWSRRSRACWTRSPTWSASWARCASCCSSCWARPTVAMRRSGPACGCRRGSPGSCRSCPRWPGRCTSAAARPRSACTTGPAASCWPCSWSTTCNGFALWFLGLLINIHSDHILRNLRRPGETGYKIPRGGLFEFVTAANYFGEITEWCGFALASWSLQGSAFAMFTFCVLLTRAEQHHQWYLEKFEDYPKFRKILIPFLF</sequence>
<name>A0A5F9DFC2_RABIT</name>
<dbReference type="GO" id="GO:0006694">
    <property type="term" value="P:steroid biosynthetic process"/>
    <property type="evidence" value="ECO:0007669"/>
    <property type="project" value="TreeGrafter"/>
</dbReference>
<dbReference type="PANTHER" id="PTHR10556">
    <property type="entry name" value="3-OXO-5-ALPHA-STEROID 4-DEHYDROGENASE"/>
    <property type="match status" value="1"/>
</dbReference>
<keyword evidence="15" id="KW-1185">Reference proteome</keyword>
<keyword evidence="9" id="KW-1133">Transmembrane helix</keyword>
<keyword evidence="11" id="KW-0443">Lipid metabolism</keyword>
<dbReference type="Bgee" id="ENSOCUG00000017020">
    <property type="expression patterns" value="Expressed in skeletal muscle tissue and 18 other cell types or tissues"/>
</dbReference>
<evidence type="ECO:0000256" key="4">
    <source>
        <dbReference type="ARBA" id="ARBA00022692"/>
    </source>
</evidence>
<evidence type="ECO:0000256" key="3">
    <source>
        <dbReference type="ARBA" id="ARBA00007742"/>
    </source>
</evidence>
<protein>
    <submittedName>
        <fullName evidence="14">Steroid 5 alpha-reductase 1</fullName>
    </submittedName>
</protein>
<keyword evidence="5" id="KW-0221">Differentiation</keyword>
<dbReference type="PANTHER" id="PTHR10556:SF57">
    <property type="entry name" value="3-OXO-5-ALPHA-STEROID 4-DEHYDROGENASE 1"/>
    <property type="match status" value="1"/>
</dbReference>
<evidence type="ECO:0000256" key="6">
    <source>
        <dbReference type="ARBA" id="ARBA00022824"/>
    </source>
</evidence>
<dbReference type="Ensembl" id="ENSOCUT00000037249.1">
    <property type="protein sequence ID" value="ENSOCUP00000044966.1"/>
    <property type="gene ID" value="ENSOCUG00000017020.4"/>
</dbReference>
<reference evidence="14" key="3">
    <citation type="submission" date="2025-09" db="UniProtKB">
        <authorList>
            <consortium name="Ensembl"/>
        </authorList>
    </citation>
    <scope>IDENTIFICATION</scope>
    <source>
        <strain evidence="14">Thorbecke</strain>
    </source>
</reference>
<dbReference type="AlphaFoldDB" id="A0A5F9DFC2"/>
<dbReference type="Gene3D" id="1.20.120.1630">
    <property type="match status" value="1"/>
</dbReference>
<dbReference type="GeneTree" id="ENSGT00950000182886"/>
<keyword evidence="4" id="KW-0812">Transmembrane</keyword>
<organism evidence="14 15">
    <name type="scientific">Oryctolagus cuniculus</name>
    <name type="common">Rabbit</name>
    <dbReference type="NCBI Taxonomy" id="9986"/>
    <lineage>
        <taxon>Eukaryota</taxon>
        <taxon>Metazoa</taxon>
        <taxon>Chordata</taxon>
        <taxon>Craniata</taxon>
        <taxon>Vertebrata</taxon>
        <taxon>Euteleostomi</taxon>
        <taxon>Mammalia</taxon>
        <taxon>Eutheria</taxon>
        <taxon>Euarchontoglires</taxon>
        <taxon>Glires</taxon>
        <taxon>Lagomorpha</taxon>
        <taxon>Leporidae</taxon>
        <taxon>Oryctolagus</taxon>
    </lineage>
</organism>
<evidence type="ECO:0000256" key="8">
    <source>
        <dbReference type="ARBA" id="ARBA00022857"/>
    </source>
</evidence>